<dbReference type="Proteomes" id="UP001499915">
    <property type="component" value="Unassembled WGS sequence"/>
</dbReference>
<keyword evidence="2" id="KW-1185">Reference proteome</keyword>
<proteinExistence type="predicted"/>
<gene>
    <name evidence="1" type="ORF">GCM10009104_27260</name>
</gene>
<sequence>MPNTPNDNTELQWQTYCDEVASLAQTLFGLTLNDLADERQLQDGFQSNESPSEFVERLGIKYDLVRVDSTYW</sequence>
<evidence type="ECO:0000313" key="1">
    <source>
        <dbReference type="EMBL" id="GAA0697503.1"/>
    </source>
</evidence>
<dbReference type="RefSeq" id="WP_343806944.1">
    <property type="nucleotide sequence ID" value="NZ_BAAAET010000003.1"/>
</dbReference>
<organism evidence="1 2">
    <name type="scientific">Marinobacterium maritimum</name>
    <dbReference type="NCBI Taxonomy" id="500162"/>
    <lineage>
        <taxon>Bacteria</taxon>
        <taxon>Pseudomonadati</taxon>
        <taxon>Pseudomonadota</taxon>
        <taxon>Gammaproteobacteria</taxon>
        <taxon>Oceanospirillales</taxon>
        <taxon>Oceanospirillaceae</taxon>
        <taxon>Marinobacterium</taxon>
    </lineage>
</organism>
<evidence type="ECO:0000313" key="2">
    <source>
        <dbReference type="Proteomes" id="UP001499915"/>
    </source>
</evidence>
<name>A0ABP3TFC7_9GAMM</name>
<reference evidence="2" key="1">
    <citation type="journal article" date="2019" name="Int. J. Syst. Evol. Microbiol.">
        <title>The Global Catalogue of Microorganisms (GCM) 10K type strain sequencing project: providing services to taxonomists for standard genome sequencing and annotation.</title>
        <authorList>
            <consortium name="The Broad Institute Genomics Platform"/>
            <consortium name="The Broad Institute Genome Sequencing Center for Infectious Disease"/>
            <person name="Wu L."/>
            <person name="Ma J."/>
        </authorList>
    </citation>
    <scope>NUCLEOTIDE SEQUENCE [LARGE SCALE GENOMIC DNA]</scope>
    <source>
        <strain evidence="2">JCM 15134</strain>
    </source>
</reference>
<protein>
    <submittedName>
        <fullName evidence="1">Uncharacterized protein</fullName>
    </submittedName>
</protein>
<comment type="caution">
    <text evidence="1">The sequence shown here is derived from an EMBL/GenBank/DDBJ whole genome shotgun (WGS) entry which is preliminary data.</text>
</comment>
<accession>A0ABP3TFC7</accession>
<dbReference type="EMBL" id="BAAAET010000003">
    <property type="protein sequence ID" value="GAA0697503.1"/>
    <property type="molecule type" value="Genomic_DNA"/>
</dbReference>